<dbReference type="InterPro" id="IPR004853">
    <property type="entry name" value="Sugar_P_trans_dom"/>
</dbReference>
<dbReference type="PANTHER" id="PTHR11132">
    <property type="entry name" value="SOLUTE CARRIER FAMILY 35"/>
    <property type="match status" value="1"/>
</dbReference>
<dbReference type="Pfam" id="PF03151">
    <property type="entry name" value="TPT"/>
    <property type="match status" value="1"/>
</dbReference>
<keyword evidence="2 5" id="KW-0812">Transmembrane</keyword>
<dbReference type="GeneID" id="106458515"/>
<evidence type="ECO:0000313" key="8">
    <source>
        <dbReference type="RefSeq" id="XP_013773490.1"/>
    </source>
</evidence>
<keyword evidence="4 5" id="KW-0472">Membrane</keyword>
<dbReference type="RefSeq" id="XP_013773490.1">
    <property type="nucleotide sequence ID" value="XM_013918036.2"/>
</dbReference>
<dbReference type="InterPro" id="IPR050186">
    <property type="entry name" value="TPT_transporter"/>
</dbReference>
<feature type="transmembrane region" description="Helical" evidence="5">
    <location>
        <begin position="132"/>
        <end position="151"/>
    </location>
</feature>
<feature type="transmembrane region" description="Helical" evidence="5">
    <location>
        <begin position="12"/>
        <end position="31"/>
    </location>
</feature>
<organism evidence="7 8">
    <name type="scientific">Limulus polyphemus</name>
    <name type="common">Atlantic horseshoe crab</name>
    <dbReference type="NCBI Taxonomy" id="6850"/>
    <lineage>
        <taxon>Eukaryota</taxon>
        <taxon>Metazoa</taxon>
        <taxon>Ecdysozoa</taxon>
        <taxon>Arthropoda</taxon>
        <taxon>Chelicerata</taxon>
        <taxon>Merostomata</taxon>
        <taxon>Xiphosura</taxon>
        <taxon>Limulidae</taxon>
        <taxon>Limulus</taxon>
    </lineage>
</organism>
<reference evidence="8" key="1">
    <citation type="submission" date="2025-08" db="UniProtKB">
        <authorList>
            <consortium name="RefSeq"/>
        </authorList>
    </citation>
    <scope>IDENTIFICATION</scope>
    <source>
        <tissue evidence="8">Muscle</tissue>
    </source>
</reference>
<feature type="transmembrane region" description="Helical" evidence="5">
    <location>
        <begin position="76"/>
        <end position="94"/>
    </location>
</feature>
<protein>
    <submittedName>
        <fullName evidence="8">Solute carrier family 35 member E1 homolog isoform X1</fullName>
    </submittedName>
</protein>
<evidence type="ECO:0000259" key="6">
    <source>
        <dbReference type="Pfam" id="PF03151"/>
    </source>
</evidence>
<comment type="subcellular location">
    <subcellularLocation>
        <location evidence="1">Membrane</location>
        <topology evidence="1">Multi-pass membrane protein</topology>
    </subcellularLocation>
</comment>
<feature type="domain" description="Sugar phosphate transporter" evidence="6">
    <location>
        <begin position="14"/>
        <end position="302"/>
    </location>
</feature>
<proteinExistence type="predicted"/>
<feature type="transmembrane region" description="Helical" evidence="5">
    <location>
        <begin position="106"/>
        <end position="125"/>
    </location>
</feature>
<evidence type="ECO:0000256" key="2">
    <source>
        <dbReference type="ARBA" id="ARBA00022692"/>
    </source>
</evidence>
<evidence type="ECO:0000256" key="1">
    <source>
        <dbReference type="ARBA" id="ARBA00004141"/>
    </source>
</evidence>
<dbReference type="Proteomes" id="UP000694941">
    <property type="component" value="Unplaced"/>
</dbReference>
<feature type="transmembrane region" description="Helical" evidence="5">
    <location>
        <begin position="285"/>
        <end position="304"/>
    </location>
</feature>
<sequence>MSNEDVSIKNILYILLLCILWYSVSSGNNVISKTILNDFPFPMTLTMIQLLVTTLLSGPLFALWRIRPYINISRTYYWKLIVPLALGKFFGSLSSHVSLWKVPVSYAHTVKATMPLFVVLLSRFILGEKQSFKVYCSLLPIIIGVSIATITELSFDYVGLLSALLSTLWFSLQNIYSKKVLYDTGVHHLRLLHILARLALFIFSPFWLVIDLRKILETANLLQNSDTFVMCFLLFLNGFLNFVQNVIAFSLLSLVSPLTYSVCNATKRICVITISLFLLRNPVTLFNLFGMFIAILGVLCYNKAKYDANQAKKRAASLPYTKSDSNLLFKYQNANHVPFIHIPEKTYENRYMGVLLSPHNHQGNHIPKAGPQEI</sequence>
<evidence type="ECO:0000256" key="3">
    <source>
        <dbReference type="ARBA" id="ARBA00022989"/>
    </source>
</evidence>
<evidence type="ECO:0000256" key="5">
    <source>
        <dbReference type="SAM" id="Phobius"/>
    </source>
</evidence>
<accession>A0ABM1B2J0</accession>
<feature type="transmembrane region" description="Helical" evidence="5">
    <location>
        <begin position="188"/>
        <end position="207"/>
    </location>
</feature>
<feature type="transmembrane region" description="Helical" evidence="5">
    <location>
        <begin position="43"/>
        <end position="64"/>
    </location>
</feature>
<name>A0ABM1B2J0_LIMPO</name>
<gene>
    <name evidence="8" type="primary">LOC106458515</name>
</gene>
<dbReference type="InterPro" id="IPR037185">
    <property type="entry name" value="EmrE-like"/>
</dbReference>
<dbReference type="SUPFAM" id="SSF103481">
    <property type="entry name" value="Multidrug resistance efflux transporter EmrE"/>
    <property type="match status" value="1"/>
</dbReference>
<keyword evidence="3 5" id="KW-1133">Transmembrane helix</keyword>
<evidence type="ECO:0000313" key="7">
    <source>
        <dbReference type="Proteomes" id="UP000694941"/>
    </source>
</evidence>
<evidence type="ECO:0000256" key="4">
    <source>
        <dbReference type="ARBA" id="ARBA00023136"/>
    </source>
</evidence>
<feature type="transmembrane region" description="Helical" evidence="5">
    <location>
        <begin position="227"/>
        <end position="251"/>
    </location>
</feature>
<keyword evidence="7" id="KW-1185">Reference proteome</keyword>